<comment type="caution">
    <text evidence="1">The sequence shown here is derived from an EMBL/GenBank/DDBJ whole genome shotgun (WGS) entry which is preliminary data.</text>
</comment>
<dbReference type="AlphaFoldDB" id="A0A815GFR3"/>
<dbReference type="EMBL" id="CAJOBC010057564">
    <property type="protein sequence ID" value="CAF4198273.1"/>
    <property type="molecule type" value="Genomic_DNA"/>
</dbReference>
<proteinExistence type="predicted"/>
<sequence length="77" mass="9110">MADELYLMAHEIKLNDIDEFMKLFGNRNEQQILEKHKNELKILNEKNNVVGQSIRMNNEISDIREKLDYCSRVSEIG</sequence>
<reference evidence="1" key="1">
    <citation type="submission" date="2021-02" db="EMBL/GenBank/DDBJ databases">
        <authorList>
            <person name="Nowell W R."/>
        </authorList>
    </citation>
    <scope>NUCLEOTIDE SEQUENCE</scope>
</reference>
<evidence type="ECO:0000313" key="1">
    <source>
        <dbReference type="EMBL" id="CAF1338999.1"/>
    </source>
</evidence>
<evidence type="ECO:0000313" key="3">
    <source>
        <dbReference type="Proteomes" id="UP000663829"/>
    </source>
</evidence>
<dbReference type="Proteomes" id="UP000681722">
    <property type="component" value="Unassembled WGS sequence"/>
</dbReference>
<name>A0A815GFR3_9BILA</name>
<gene>
    <name evidence="1" type="ORF">GPM918_LOCUS30335</name>
    <name evidence="2" type="ORF">SRO942_LOCUS30945</name>
</gene>
<protein>
    <submittedName>
        <fullName evidence="1">Uncharacterized protein</fullName>
    </submittedName>
</protein>
<organism evidence="1 3">
    <name type="scientific">Didymodactylos carnosus</name>
    <dbReference type="NCBI Taxonomy" id="1234261"/>
    <lineage>
        <taxon>Eukaryota</taxon>
        <taxon>Metazoa</taxon>
        <taxon>Spiralia</taxon>
        <taxon>Gnathifera</taxon>
        <taxon>Rotifera</taxon>
        <taxon>Eurotatoria</taxon>
        <taxon>Bdelloidea</taxon>
        <taxon>Philodinida</taxon>
        <taxon>Philodinidae</taxon>
        <taxon>Didymodactylos</taxon>
    </lineage>
</organism>
<dbReference type="Proteomes" id="UP000663829">
    <property type="component" value="Unassembled WGS sequence"/>
</dbReference>
<dbReference type="EMBL" id="CAJNOQ010014298">
    <property type="protein sequence ID" value="CAF1338999.1"/>
    <property type="molecule type" value="Genomic_DNA"/>
</dbReference>
<accession>A0A815GFR3</accession>
<keyword evidence="3" id="KW-1185">Reference proteome</keyword>
<evidence type="ECO:0000313" key="2">
    <source>
        <dbReference type="EMBL" id="CAF4198273.1"/>
    </source>
</evidence>